<dbReference type="PANTHER" id="PTHR38590">
    <property type="entry name" value="BLL0828 PROTEIN"/>
    <property type="match status" value="1"/>
</dbReference>
<dbReference type="Pfam" id="PF04480">
    <property type="entry name" value="DUF559"/>
    <property type="match status" value="1"/>
</dbReference>
<dbReference type="AlphaFoldDB" id="A0A7W6JEU5"/>
<reference evidence="2 3" key="1">
    <citation type="submission" date="2020-08" db="EMBL/GenBank/DDBJ databases">
        <title>Genomic Encyclopedia of Type Strains, Phase IV (KMG-IV): sequencing the most valuable type-strain genomes for metagenomic binning, comparative biology and taxonomic classification.</title>
        <authorList>
            <person name="Goeker M."/>
        </authorList>
    </citation>
    <scope>NUCLEOTIDE SEQUENCE [LARGE SCALE GENOMIC DNA]</scope>
    <source>
        <strain evidence="2 3">DSM 23960</strain>
    </source>
</reference>
<evidence type="ECO:0000313" key="3">
    <source>
        <dbReference type="Proteomes" id="UP000529946"/>
    </source>
</evidence>
<dbReference type="GO" id="GO:0004519">
    <property type="term" value="F:endonuclease activity"/>
    <property type="evidence" value="ECO:0007669"/>
    <property type="project" value="UniProtKB-KW"/>
</dbReference>
<dbReference type="InterPro" id="IPR007569">
    <property type="entry name" value="DUF559"/>
</dbReference>
<dbReference type="EMBL" id="JACIDM010000002">
    <property type="protein sequence ID" value="MBB4083756.1"/>
    <property type="molecule type" value="Genomic_DNA"/>
</dbReference>
<protein>
    <submittedName>
        <fullName evidence="2">Very-short-patch-repair endonuclease</fullName>
    </submittedName>
</protein>
<accession>A0A7W6JEU5</accession>
<dbReference type="Gene3D" id="3.40.960.10">
    <property type="entry name" value="VSR Endonuclease"/>
    <property type="match status" value="1"/>
</dbReference>
<feature type="domain" description="DUF559" evidence="1">
    <location>
        <begin position="6"/>
        <end position="110"/>
    </location>
</feature>
<keyword evidence="3" id="KW-1185">Reference proteome</keyword>
<comment type="caution">
    <text evidence="2">The sequence shown here is derived from an EMBL/GenBank/DDBJ whole genome shotgun (WGS) entry which is preliminary data.</text>
</comment>
<evidence type="ECO:0000313" key="2">
    <source>
        <dbReference type="EMBL" id="MBB4083756.1"/>
    </source>
</evidence>
<proteinExistence type="predicted"/>
<dbReference type="InterPro" id="IPR011335">
    <property type="entry name" value="Restrct_endonuc-II-like"/>
</dbReference>
<keyword evidence="2" id="KW-0540">Nuclease</keyword>
<evidence type="ECO:0000259" key="1">
    <source>
        <dbReference type="Pfam" id="PF04480"/>
    </source>
</evidence>
<dbReference type="SUPFAM" id="SSF52980">
    <property type="entry name" value="Restriction endonuclease-like"/>
    <property type="match status" value="1"/>
</dbReference>
<name>A0A7W6JEU5_9CAUL</name>
<dbReference type="PANTHER" id="PTHR38590:SF1">
    <property type="entry name" value="BLL0828 PROTEIN"/>
    <property type="match status" value="1"/>
</dbReference>
<keyword evidence="2" id="KW-0255">Endonuclease</keyword>
<dbReference type="CDD" id="cd01038">
    <property type="entry name" value="Endonuclease_DUF559"/>
    <property type="match status" value="1"/>
</dbReference>
<dbReference type="Proteomes" id="UP000529946">
    <property type="component" value="Unassembled WGS sequence"/>
</dbReference>
<dbReference type="InterPro" id="IPR047216">
    <property type="entry name" value="Endonuclease_DUF559_bact"/>
</dbReference>
<dbReference type="RefSeq" id="WP_183204822.1">
    <property type="nucleotide sequence ID" value="NZ_BAAAER010000007.1"/>
</dbReference>
<organism evidence="2 3">
    <name type="scientific">Brevundimonas lenta</name>
    <dbReference type="NCBI Taxonomy" id="424796"/>
    <lineage>
        <taxon>Bacteria</taxon>
        <taxon>Pseudomonadati</taxon>
        <taxon>Pseudomonadota</taxon>
        <taxon>Alphaproteobacteria</taxon>
        <taxon>Caulobacterales</taxon>
        <taxon>Caulobacteraceae</taxon>
        <taxon>Brevundimonas</taxon>
    </lineage>
</organism>
<keyword evidence="2" id="KW-0378">Hydrolase</keyword>
<gene>
    <name evidence="2" type="ORF">GGR12_002622</name>
</gene>
<sequence length="115" mass="13295">MSAPRTTRARDLRQSSGLAEQRVWERLRGGRIDGHKFRRQHPIGRWYADFACDRLRLVIELDGGIHALDEVALRDHLRQQQIEGLGWTVLRFTNKAVLDHPEALIAAIRRHAATR</sequence>